<feature type="chain" id="PRO_5040840622" evidence="2">
    <location>
        <begin position="16"/>
        <end position="582"/>
    </location>
</feature>
<dbReference type="OrthoDB" id="5575691at2759"/>
<feature type="compositionally biased region" description="Polar residues" evidence="1">
    <location>
        <begin position="510"/>
        <end position="519"/>
    </location>
</feature>
<gene>
    <name evidence="3" type="ORF">GGI25_004813</name>
</gene>
<dbReference type="Proteomes" id="UP001151518">
    <property type="component" value="Unassembled WGS sequence"/>
</dbReference>
<feature type="signal peptide" evidence="2">
    <location>
        <begin position="1"/>
        <end position="15"/>
    </location>
</feature>
<feature type="region of interest" description="Disordered" evidence="1">
    <location>
        <begin position="462"/>
        <end position="519"/>
    </location>
</feature>
<evidence type="ECO:0000256" key="2">
    <source>
        <dbReference type="SAM" id="SignalP"/>
    </source>
</evidence>
<organism evidence="3 4">
    <name type="scientific">Coemansia spiralis</name>
    <dbReference type="NCBI Taxonomy" id="417178"/>
    <lineage>
        <taxon>Eukaryota</taxon>
        <taxon>Fungi</taxon>
        <taxon>Fungi incertae sedis</taxon>
        <taxon>Zoopagomycota</taxon>
        <taxon>Kickxellomycotina</taxon>
        <taxon>Kickxellomycetes</taxon>
        <taxon>Kickxellales</taxon>
        <taxon>Kickxellaceae</taxon>
        <taxon>Coemansia</taxon>
    </lineage>
</organism>
<feature type="compositionally biased region" description="Low complexity" evidence="1">
    <location>
        <begin position="206"/>
        <end position="225"/>
    </location>
</feature>
<keyword evidence="2" id="KW-0732">Signal</keyword>
<feature type="compositionally biased region" description="Low complexity" evidence="1">
    <location>
        <begin position="496"/>
        <end position="509"/>
    </location>
</feature>
<evidence type="ECO:0000313" key="4">
    <source>
        <dbReference type="Proteomes" id="UP001151518"/>
    </source>
</evidence>
<proteinExistence type="predicted"/>
<feature type="region of interest" description="Disordered" evidence="1">
    <location>
        <begin position="338"/>
        <end position="385"/>
    </location>
</feature>
<evidence type="ECO:0000313" key="3">
    <source>
        <dbReference type="EMBL" id="KAJ2673219.1"/>
    </source>
</evidence>
<dbReference type="AlphaFoldDB" id="A0A9W8G5U4"/>
<comment type="caution">
    <text evidence="3">The sequence shown here is derived from an EMBL/GenBank/DDBJ whole genome shotgun (WGS) entry which is preliminary data.</text>
</comment>
<protein>
    <submittedName>
        <fullName evidence="3">Uncharacterized protein</fullName>
    </submittedName>
</protein>
<feature type="compositionally biased region" description="Polar residues" evidence="1">
    <location>
        <begin position="338"/>
        <end position="356"/>
    </location>
</feature>
<reference evidence="3" key="1">
    <citation type="submission" date="2022-07" db="EMBL/GenBank/DDBJ databases">
        <title>Phylogenomic reconstructions and comparative analyses of Kickxellomycotina fungi.</title>
        <authorList>
            <person name="Reynolds N.K."/>
            <person name="Stajich J.E."/>
            <person name="Barry K."/>
            <person name="Grigoriev I.V."/>
            <person name="Crous P."/>
            <person name="Smith M.E."/>
        </authorList>
    </citation>
    <scope>NUCLEOTIDE SEQUENCE</scope>
    <source>
        <strain evidence="3">NRRL 3115</strain>
    </source>
</reference>
<feature type="region of interest" description="Disordered" evidence="1">
    <location>
        <begin position="179"/>
        <end position="256"/>
    </location>
</feature>
<sequence>MKILSLFLLLSSAYAQSQSASTSGAVSSAAESNIQDSSENASSLSAASPEVQKEVAYVPLFDFDLAPYNVALDIVAEALEKLADTMEPLDLPLPLVGPGYYLEVMVKSPKNPLGPPPQRPPPFGQVTPISIEGGEAPLVTEIEVILPGESVAHQTIKLPVGGTAEVTLVQTADEQATAGNVSVPTIVPEPEPATNAIPEGEDTSKDNISTSTTSDSNSSTPTENNEGPVSDGYLAGQTEAFPVGNTGGVHNTVTPTISGSQLAQSMLPDPMEPMDTVSGFGTPEKQPSVTSTLVGIDTNVNDSSTRISSIKSSELLAPSFVSNELGTVLAQTSSSFELETNESMNSEGLSGNTSSSDEVDGLAGQLGGQNSQPYASDNQENSASTGVVLATSSESLESTEAAVSIGSIDIGIPSSAPILADSSAVISQFEQSSLFLSQGTISEAASSIEEDTINETLNTSDMTMESMPLPFPPFGDPQQQQQQQQPTASSLEVEDSTGTSTTAATAVGSFSPSTEKTTATNTELVETIDIVNAPNANVLESSIDAILHSIIEEYQTESTPKAAVGFALIHPRRQQAGADRRH</sequence>
<evidence type="ECO:0000256" key="1">
    <source>
        <dbReference type="SAM" id="MobiDB-lite"/>
    </source>
</evidence>
<name>A0A9W8G5U4_9FUNG</name>
<accession>A0A9W8G5U4</accession>
<dbReference type="EMBL" id="JANBTW010000071">
    <property type="protein sequence ID" value="KAJ2673219.1"/>
    <property type="molecule type" value="Genomic_DNA"/>
</dbReference>
<feature type="compositionally biased region" description="Polar residues" evidence="1">
    <location>
        <begin position="368"/>
        <end position="385"/>
    </location>
</feature>